<feature type="region of interest" description="Disordered" evidence="1">
    <location>
        <begin position="149"/>
        <end position="195"/>
    </location>
</feature>
<evidence type="ECO:0000256" key="1">
    <source>
        <dbReference type="SAM" id="MobiDB-lite"/>
    </source>
</evidence>
<keyword evidence="4" id="KW-1185">Reference proteome</keyword>
<name>A0ABD3DVQ7_9LAMI</name>
<feature type="domain" description="Myb-like" evidence="2">
    <location>
        <begin position="20"/>
        <end position="76"/>
    </location>
</feature>
<evidence type="ECO:0000259" key="2">
    <source>
        <dbReference type="PROSITE" id="PS50090"/>
    </source>
</evidence>
<accession>A0ABD3DVQ7</accession>
<evidence type="ECO:0000313" key="4">
    <source>
        <dbReference type="Proteomes" id="UP001632038"/>
    </source>
</evidence>
<dbReference type="PANTHER" id="PTHR33492:SF4">
    <property type="entry name" value="OS02G0174300 PROTEIN"/>
    <property type="match status" value="1"/>
</dbReference>
<dbReference type="Proteomes" id="UP001632038">
    <property type="component" value="Unassembled WGS sequence"/>
</dbReference>
<dbReference type="PROSITE" id="PS50090">
    <property type="entry name" value="MYB_LIKE"/>
    <property type="match status" value="1"/>
</dbReference>
<dbReference type="Pfam" id="PF13837">
    <property type="entry name" value="Myb_DNA-bind_4"/>
    <property type="match status" value="1"/>
</dbReference>
<evidence type="ECO:0000313" key="3">
    <source>
        <dbReference type="EMBL" id="KAL3645841.1"/>
    </source>
</evidence>
<feature type="compositionally biased region" description="Basic residues" evidence="1">
    <location>
        <begin position="154"/>
        <end position="168"/>
    </location>
</feature>
<feature type="compositionally biased region" description="Polar residues" evidence="1">
    <location>
        <begin position="170"/>
        <end position="195"/>
    </location>
</feature>
<reference evidence="4" key="1">
    <citation type="journal article" date="2024" name="IScience">
        <title>Strigolactones Initiate the Formation of Haustorium-like Structures in Castilleja.</title>
        <authorList>
            <person name="Buerger M."/>
            <person name="Peterson D."/>
            <person name="Chory J."/>
        </authorList>
    </citation>
    <scope>NUCLEOTIDE SEQUENCE [LARGE SCALE GENOMIC DNA]</scope>
</reference>
<dbReference type="InterPro" id="IPR044822">
    <property type="entry name" value="Myb_DNA-bind_4"/>
</dbReference>
<protein>
    <recommendedName>
        <fullName evidence="2">Myb-like domain-containing protein</fullName>
    </recommendedName>
</protein>
<dbReference type="Gene3D" id="1.10.10.60">
    <property type="entry name" value="Homeodomain-like"/>
    <property type="match status" value="1"/>
</dbReference>
<dbReference type="InterPro" id="IPR001005">
    <property type="entry name" value="SANT/Myb"/>
</dbReference>
<gene>
    <name evidence="3" type="ORF">CASFOL_011021</name>
</gene>
<dbReference type="EMBL" id="JAVIJP010000013">
    <property type="protein sequence ID" value="KAL3645841.1"/>
    <property type="molecule type" value="Genomic_DNA"/>
</dbReference>
<comment type="caution">
    <text evidence="3">The sequence shown here is derived from an EMBL/GenBank/DDBJ whole genome shotgun (WGS) entry which is preliminary data.</text>
</comment>
<proteinExistence type="predicted"/>
<dbReference type="PANTHER" id="PTHR33492">
    <property type="entry name" value="OSJNBA0043A12.37 PROTEIN-RELATED"/>
    <property type="match status" value="1"/>
</dbReference>
<sequence length="289" mass="32461">MDEQRGTQTHRTRSRAAPDWTVEESLILVNEINAVESEWGPTLPSFQKWQQIVENCNALDVSRNLNQCKRRWEALLSEYRRVRQEPADGLLPVELFEAIQICVNDKGKSGGGGSEVYAAEAVAVGKSEQLVMETDSDFDMEAQGNVAKLFSKTGSKKQRGRMKRKKRGLQTLSPWGYSTNPMTNNDEESSSANEKVTNTENIAESLPEQCNIETQEEVMAHMLYENALQINAILEGNIADDVDYKLGDLKNPEAMQIEFTRRQGDKLIDCLGNISVTLNQLCDLVQLCK</sequence>
<dbReference type="AlphaFoldDB" id="A0ABD3DVQ7"/>
<organism evidence="3 4">
    <name type="scientific">Castilleja foliolosa</name>
    <dbReference type="NCBI Taxonomy" id="1961234"/>
    <lineage>
        <taxon>Eukaryota</taxon>
        <taxon>Viridiplantae</taxon>
        <taxon>Streptophyta</taxon>
        <taxon>Embryophyta</taxon>
        <taxon>Tracheophyta</taxon>
        <taxon>Spermatophyta</taxon>
        <taxon>Magnoliopsida</taxon>
        <taxon>eudicotyledons</taxon>
        <taxon>Gunneridae</taxon>
        <taxon>Pentapetalae</taxon>
        <taxon>asterids</taxon>
        <taxon>lamiids</taxon>
        <taxon>Lamiales</taxon>
        <taxon>Orobanchaceae</taxon>
        <taxon>Pedicularideae</taxon>
        <taxon>Castillejinae</taxon>
        <taxon>Castilleja</taxon>
    </lineage>
</organism>